<dbReference type="EMBL" id="BAABGA010000035">
    <property type="protein sequence ID" value="GAA4454377.1"/>
    <property type="molecule type" value="Genomic_DNA"/>
</dbReference>
<accession>A0ABP8MT24</accession>
<sequence length="69" mass="7593">MIRPHSFAANWQYHLRWNQAGGLSSGAAQAWFDKQLGLLLDIGGEFFSGLFCSYLSTEGGGDVAENQRN</sequence>
<reference evidence="2" key="1">
    <citation type="journal article" date="2019" name="Int. J. Syst. Evol. Microbiol.">
        <title>The Global Catalogue of Microorganisms (GCM) 10K type strain sequencing project: providing services to taxonomists for standard genome sequencing and annotation.</title>
        <authorList>
            <consortium name="The Broad Institute Genomics Platform"/>
            <consortium name="The Broad Institute Genome Sequencing Center for Infectious Disease"/>
            <person name="Wu L."/>
            <person name="Ma J."/>
        </authorList>
    </citation>
    <scope>NUCLEOTIDE SEQUENCE [LARGE SCALE GENOMIC DNA]</scope>
    <source>
        <strain evidence="2">JCM 17759</strain>
    </source>
</reference>
<keyword evidence="2" id="KW-1185">Reference proteome</keyword>
<evidence type="ECO:0000313" key="1">
    <source>
        <dbReference type="EMBL" id="GAA4454377.1"/>
    </source>
</evidence>
<protein>
    <submittedName>
        <fullName evidence="1">Uncharacterized protein</fullName>
    </submittedName>
</protein>
<name>A0ABP8MT24_9BACT</name>
<comment type="caution">
    <text evidence="1">The sequence shown here is derived from an EMBL/GenBank/DDBJ whole genome shotgun (WGS) entry which is preliminary data.</text>
</comment>
<evidence type="ECO:0000313" key="2">
    <source>
        <dbReference type="Proteomes" id="UP001500840"/>
    </source>
</evidence>
<dbReference type="Proteomes" id="UP001500840">
    <property type="component" value="Unassembled WGS sequence"/>
</dbReference>
<organism evidence="1 2">
    <name type="scientific">Novipirellula rosea</name>
    <dbReference type="NCBI Taxonomy" id="1031540"/>
    <lineage>
        <taxon>Bacteria</taxon>
        <taxon>Pseudomonadati</taxon>
        <taxon>Planctomycetota</taxon>
        <taxon>Planctomycetia</taxon>
        <taxon>Pirellulales</taxon>
        <taxon>Pirellulaceae</taxon>
        <taxon>Novipirellula</taxon>
    </lineage>
</organism>
<proteinExistence type="predicted"/>
<gene>
    <name evidence="1" type="ORF">GCM10023156_26750</name>
</gene>